<evidence type="ECO:0000313" key="1">
    <source>
        <dbReference type="EMBL" id="KFE68127.1"/>
    </source>
</evidence>
<evidence type="ECO:0000313" key="2">
    <source>
        <dbReference type="Proteomes" id="UP000028725"/>
    </source>
</evidence>
<comment type="caution">
    <text evidence="1">The sequence shown here is derived from an EMBL/GenBank/DDBJ whole genome shotgun (WGS) entry which is preliminary data.</text>
</comment>
<dbReference type="Proteomes" id="UP000028725">
    <property type="component" value="Unassembled WGS sequence"/>
</dbReference>
<protein>
    <submittedName>
        <fullName evidence="1">Uncharacterized protein</fullName>
    </submittedName>
</protein>
<gene>
    <name evidence="1" type="ORF">DB31_7364</name>
</gene>
<dbReference type="EMBL" id="JMCB01000006">
    <property type="protein sequence ID" value="KFE68127.1"/>
    <property type="molecule type" value="Genomic_DNA"/>
</dbReference>
<dbReference type="OrthoDB" id="143774at2"/>
<accession>A0A085WKB4</accession>
<dbReference type="RefSeq" id="WP_044188627.1">
    <property type="nucleotide sequence ID" value="NZ_JMCB01000006.1"/>
</dbReference>
<organism evidence="1 2">
    <name type="scientific">Hyalangium minutum</name>
    <dbReference type="NCBI Taxonomy" id="394096"/>
    <lineage>
        <taxon>Bacteria</taxon>
        <taxon>Pseudomonadati</taxon>
        <taxon>Myxococcota</taxon>
        <taxon>Myxococcia</taxon>
        <taxon>Myxococcales</taxon>
        <taxon>Cystobacterineae</taxon>
        <taxon>Archangiaceae</taxon>
        <taxon>Hyalangium</taxon>
    </lineage>
</organism>
<keyword evidence="2" id="KW-1185">Reference proteome</keyword>
<dbReference type="PATRIC" id="fig|394096.3.peg.3405"/>
<reference evidence="1 2" key="1">
    <citation type="submission" date="2014-04" db="EMBL/GenBank/DDBJ databases">
        <title>Genome assembly of Hyalangium minutum DSM 14724.</title>
        <authorList>
            <person name="Sharma G."/>
            <person name="Subramanian S."/>
        </authorList>
    </citation>
    <scope>NUCLEOTIDE SEQUENCE [LARGE SCALE GENOMIC DNA]</scope>
    <source>
        <strain evidence="1 2">DSM 14724</strain>
    </source>
</reference>
<dbReference type="AlphaFoldDB" id="A0A085WKB4"/>
<sequence length="315" mass="35143">MNPPRLTFFCELGAEPLQALFADPAVLEHLVALGASVSLGLLDLREERAAVVRRLHTAGVPVIAWQLLPTEQGYWFNLDNAPQGLARYEAFRQWTAEHGLQWDGVGLDIEPDLAELRRLLAQRWRYVPVLFRRLRRGEQLRQAREAYQGLVARIRADGYRVDTYQLPLIVDEREAGSTLLQRLLGVVDLSADREVLMLYSSFVRPHGAGLLESYGAQARSIGVGSTGGGVELPGAGAAPPLSWEELSGDLRRARRLCADLHVFSLEGCVEQGFLARLRDFDWREPAGAENTTARRMEFMRRAARSVLWACAGGTR</sequence>
<name>A0A085WKB4_9BACT</name>
<proteinExistence type="predicted"/>